<dbReference type="EMBL" id="MLBF01000001">
    <property type="protein sequence ID" value="OLN33839.1"/>
    <property type="molecule type" value="Genomic_DNA"/>
</dbReference>
<dbReference type="Pfam" id="PF04122">
    <property type="entry name" value="CW_binding_2"/>
    <property type="match status" value="3"/>
</dbReference>
<dbReference type="PANTHER" id="PTHR30032:SF8">
    <property type="entry name" value="GERMINATION-SPECIFIC N-ACETYLMURAMOYL-L-ALANINE AMIDASE"/>
    <property type="match status" value="1"/>
</dbReference>
<dbReference type="InterPro" id="IPR051922">
    <property type="entry name" value="Bact_Sporulation_Assoc"/>
</dbReference>
<comment type="caution">
    <text evidence="1">The sequence shown here is derived from an EMBL/GenBank/DDBJ whole genome shotgun (WGS) entry which is preliminary data.</text>
</comment>
<dbReference type="RefSeq" id="WP_075362869.1">
    <property type="nucleotide sequence ID" value="NZ_MLBF01000001.1"/>
</dbReference>
<dbReference type="AlphaFoldDB" id="A0A1Q8R2M8"/>
<dbReference type="Proteomes" id="UP000186102">
    <property type="component" value="Unassembled WGS sequence"/>
</dbReference>
<dbReference type="STRING" id="1888891.DSOL_0017"/>
<evidence type="ECO:0000313" key="1">
    <source>
        <dbReference type="EMBL" id="OLN33839.1"/>
    </source>
</evidence>
<reference evidence="1 2" key="1">
    <citation type="submission" date="2016-09" db="EMBL/GenBank/DDBJ databases">
        <title>Complete genome of Desulfosporosinus sp. OL.</title>
        <authorList>
            <person name="Mardanov A."/>
            <person name="Beletsky A."/>
            <person name="Panova A."/>
            <person name="Karnachuk O."/>
            <person name="Ravin N."/>
        </authorList>
    </citation>
    <scope>NUCLEOTIDE SEQUENCE [LARGE SCALE GENOMIC DNA]</scope>
    <source>
        <strain evidence="1 2">OL</strain>
    </source>
</reference>
<organism evidence="1 2">
    <name type="scientific">Desulfosporosinus metallidurans</name>
    <dbReference type="NCBI Taxonomy" id="1888891"/>
    <lineage>
        <taxon>Bacteria</taxon>
        <taxon>Bacillati</taxon>
        <taxon>Bacillota</taxon>
        <taxon>Clostridia</taxon>
        <taxon>Eubacteriales</taxon>
        <taxon>Desulfitobacteriaceae</taxon>
        <taxon>Desulfosporosinus</taxon>
    </lineage>
</organism>
<name>A0A1Q8R2M8_9FIRM</name>
<sequence length="501" mass="53702">MKNQIVRKSRMSILAILIAFVLLVVLSGVCIANTLPNSQVSHLRLSGVDRFQTAKAISEQVNSGTVQDVILTSGNNFPDALSASVLAKKLNAPIILVDGKVQGSSDALNYISQHLSKTGTVHIIGGTGIIGSDFETLLSPNYKIDRIGGYDRYDTDVLIAQKLNVAKNTPVVIASGENFPDALSISSVASSKGYPILLVGSSMSQGVTDFIANDQPSQVYIVGGTSVVSDSVKAQVQSLAPSTLITRLAGNDRFDTAGQIASTFSLNPKTLYLASGMNFPDALAGSALASITGDPIILIDPTTKAVPPAIEAYLKKLHDANIHPNIVSFGGTVVVPDAVVQNVENILNGVAQVTELKMTSTWTSDTATNIKAISDELGLENDGGGASYNPIAGNPDFHIIEVVSRSQDYDSYINIHAWKLDTQSETDKLKSIVKELFRFYCPTGYSQIYDMVDASWNGSYAYGGKTYTYGDREIHIEINDSQNILVVYFSKPGQKLPNYLH</sequence>
<dbReference type="InterPro" id="IPR007253">
    <property type="entry name" value="Cell_wall-bd_2"/>
</dbReference>
<protein>
    <submittedName>
        <fullName evidence="1">N-acetylmuramoyl-L-alanine amidase</fullName>
    </submittedName>
</protein>
<gene>
    <name evidence="1" type="ORF">DSOL_0017</name>
</gene>
<accession>A0A1Q8R2M8</accession>
<evidence type="ECO:0000313" key="2">
    <source>
        <dbReference type="Proteomes" id="UP000186102"/>
    </source>
</evidence>
<dbReference type="Gene3D" id="3.40.50.12090">
    <property type="match status" value="2"/>
</dbReference>
<dbReference type="PANTHER" id="PTHR30032">
    <property type="entry name" value="N-ACETYLMURAMOYL-L-ALANINE AMIDASE-RELATED"/>
    <property type="match status" value="1"/>
</dbReference>
<proteinExistence type="predicted"/>
<keyword evidence="2" id="KW-1185">Reference proteome</keyword>